<dbReference type="PANTHER" id="PTHR32309:SF13">
    <property type="entry name" value="FERRIC ENTEROBACTIN TRANSPORT PROTEIN FEPE"/>
    <property type="match status" value="1"/>
</dbReference>
<dbReference type="GO" id="GO:0005886">
    <property type="term" value="C:plasma membrane"/>
    <property type="evidence" value="ECO:0007669"/>
    <property type="project" value="TreeGrafter"/>
</dbReference>
<keyword evidence="1" id="KW-0472">Membrane</keyword>
<feature type="transmembrane region" description="Helical" evidence="1">
    <location>
        <begin position="339"/>
        <end position="357"/>
    </location>
</feature>
<proteinExistence type="predicted"/>
<keyword evidence="1" id="KW-0812">Transmembrane</keyword>
<organism evidence="2 3">
    <name type="scientific">Bacteroides intestinalis</name>
    <dbReference type="NCBI Taxonomy" id="329854"/>
    <lineage>
        <taxon>Bacteria</taxon>
        <taxon>Pseudomonadati</taxon>
        <taxon>Bacteroidota</taxon>
        <taxon>Bacteroidia</taxon>
        <taxon>Bacteroidales</taxon>
        <taxon>Bacteroidaceae</taxon>
        <taxon>Bacteroides</taxon>
    </lineage>
</organism>
<protein>
    <recommendedName>
        <fullName evidence="4">Chain-length determining protein</fullName>
    </recommendedName>
</protein>
<dbReference type="RefSeq" id="WP_118423705.1">
    <property type="nucleotide sequence ID" value="NZ_JAJCKC010000051.1"/>
</dbReference>
<accession>A0A415MUE7</accession>
<keyword evidence="1" id="KW-1133">Transmembrane helix</keyword>
<evidence type="ECO:0008006" key="4">
    <source>
        <dbReference type="Google" id="ProtNLM"/>
    </source>
</evidence>
<dbReference type="EMBL" id="QRPE01000048">
    <property type="protein sequence ID" value="RHL85183.1"/>
    <property type="molecule type" value="Genomic_DNA"/>
</dbReference>
<name>A0A415MUE7_9BACE</name>
<gene>
    <name evidence="2" type="ORF">DWZ95_23215</name>
</gene>
<evidence type="ECO:0000313" key="2">
    <source>
        <dbReference type="EMBL" id="RHL85183.1"/>
    </source>
</evidence>
<dbReference type="PANTHER" id="PTHR32309">
    <property type="entry name" value="TYROSINE-PROTEIN KINASE"/>
    <property type="match status" value="1"/>
</dbReference>
<reference evidence="2 3" key="1">
    <citation type="submission" date="2018-08" db="EMBL/GenBank/DDBJ databases">
        <title>A genome reference for cultivated species of the human gut microbiota.</title>
        <authorList>
            <person name="Zou Y."/>
            <person name="Xue W."/>
            <person name="Luo G."/>
        </authorList>
    </citation>
    <scope>NUCLEOTIDE SEQUENCE [LARGE SCALE GENOMIC DNA]</scope>
    <source>
        <strain evidence="2 3">AF36-16BH</strain>
    </source>
</reference>
<dbReference type="AlphaFoldDB" id="A0A415MUE7"/>
<feature type="transmembrane region" description="Helical" evidence="1">
    <location>
        <begin position="26"/>
        <end position="45"/>
    </location>
</feature>
<evidence type="ECO:0000256" key="1">
    <source>
        <dbReference type="SAM" id="Phobius"/>
    </source>
</evidence>
<evidence type="ECO:0000313" key="3">
    <source>
        <dbReference type="Proteomes" id="UP000285013"/>
    </source>
</evidence>
<sequence length="370" mass="42277">MKREMLDPTQTDYILLLSKLWDARMFLLKTSMVGLLIGILIFISIPKEYETSIYTVPESTSGKIDTDEGFSSEVSIGGKKIQDAIIPSLYPEVVSSTPFLLSLFDIPITLSNNKELGTLTLSEYMSTHQRSPWWNTIRVGILQIISFPITIFSEKETNDTSNLQPTSHQHGETIDIFHLSKREIAIAAAINSRINVDVDKKKRTVTLHIRMQDPLVSATVADSVMAKLQKFVSDYRTKKECINLEHAENLYQQARKRYYEAQETYAHFADANQSLSLKLYQKELYNLQIAKDIAYKEYTETLQQLQFAKIRVYKKRPVFAIIEPATVPLSPVSPSKIKILSAIFLLSLAMGCGWIYFKTMPCYNYDQKDI</sequence>
<dbReference type="InterPro" id="IPR050445">
    <property type="entry name" value="Bact_polysacc_biosynth/exp"/>
</dbReference>
<comment type="caution">
    <text evidence="2">The sequence shown here is derived from an EMBL/GenBank/DDBJ whole genome shotgun (WGS) entry which is preliminary data.</text>
</comment>
<dbReference type="GO" id="GO:0004713">
    <property type="term" value="F:protein tyrosine kinase activity"/>
    <property type="evidence" value="ECO:0007669"/>
    <property type="project" value="TreeGrafter"/>
</dbReference>
<dbReference type="Proteomes" id="UP000285013">
    <property type="component" value="Unassembled WGS sequence"/>
</dbReference>